<gene>
    <name evidence="1" type="ORF">RND71_008558</name>
</gene>
<comment type="caution">
    <text evidence="1">The sequence shown here is derived from an EMBL/GenBank/DDBJ whole genome shotgun (WGS) entry which is preliminary data.</text>
</comment>
<evidence type="ECO:0000313" key="1">
    <source>
        <dbReference type="EMBL" id="KAK4373174.1"/>
    </source>
</evidence>
<sequence>MGAAKEVAEIMRLVSLLLLLWWEHMIKAIFKRNWRYNSEVKWLADEMNALNETSLQLQRVMIPCHYLNSQSVQSNGPMRSCLARGIIFSS</sequence>
<evidence type="ECO:0000313" key="2">
    <source>
        <dbReference type="Proteomes" id="UP001291623"/>
    </source>
</evidence>
<keyword evidence="2" id="KW-1185">Reference proteome</keyword>
<dbReference type="EMBL" id="JAVYJV010000004">
    <property type="protein sequence ID" value="KAK4373174.1"/>
    <property type="molecule type" value="Genomic_DNA"/>
</dbReference>
<organism evidence="1 2">
    <name type="scientific">Anisodus tanguticus</name>
    <dbReference type="NCBI Taxonomy" id="243964"/>
    <lineage>
        <taxon>Eukaryota</taxon>
        <taxon>Viridiplantae</taxon>
        <taxon>Streptophyta</taxon>
        <taxon>Embryophyta</taxon>
        <taxon>Tracheophyta</taxon>
        <taxon>Spermatophyta</taxon>
        <taxon>Magnoliopsida</taxon>
        <taxon>eudicotyledons</taxon>
        <taxon>Gunneridae</taxon>
        <taxon>Pentapetalae</taxon>
        <taxon>asterids</taxon>
        <taxon>lamiids</taxon>
        <taxon>Solanales</taxon>
        <taxon>Solanaceae</taxon>
        <taxon>Solanoideae</taxon>
        <taxon>Hyoscyameae</taxon>
        <taxon>Anisodus</taxon>
    </lineage>
</organism>
<dbReference type="Proteomes" id="UP001291623">
    <property type="component" value="Unassembled WGS sequence"/>
</dbReference>
<reference evidence="1" key="1">
    <citation type="submission" date="2023-12" db="EMBL/GenBank/DDBJ databases">
        <title>Genome assembly of Anisodus tanguticus.</title>
        <authorList>
            <person name="Wang Y.-J."/>
        </authorList>
    </citation>
    <scope>NUCLEOTIDE SEQUENCE</scope>
    <source>
        <strain evidence="1">KB-2021</strain>
        <tissue evidence="1">Leaf</tissue>
    </source>
</reference>
<dbReference type="AlphaFoldDB" id="A0AAE1SNY3"/>
<proteinExistence type="predicted"/>
<name>A0AAE1SNY3_9SOLA</name>
<protein>
    <submittedName>
        <fullName evidence="1">Uncharacterized protein</fullName>
    </submittedName>
</protein>
<accession>A0AAE1SNY3</accession>